<accession>A0A3N6NH92</accession>
<evidence type="ECO:0000313" key="2">
    <source>
        <dbReference type="Proteomes" id="UP000269154"/>
    </source>
</evidence>
<dbReference type="Proteomes" id="UP000269154">
    <property type="component" value="Unassembled WGS sequence"/>
</dbReference>
<dbReference type="OrthoDB" id="8871943at2"/>
<dbReference type="RefSeq" id="WP_124146499.1">
    <property type="nucleotide sequence ID" value="NZ_CAWOKI010000164.1"/>
</dbReference>
<dbReference type="AlphaFoldDB" id="A0A3N6NH92"/>
<protein>
    <submittedName>
        <fullName evidence="1">Uncharacterized protein</fullName>
    </submittedName>
</protein>
<proteinExistence type="predicted"/>
<organism evidence="1 2">
    <name type="scientific">Okeania hirsuta</name>
    <dbReference type="NCBI Taxonomy" id="1458930"/>
    <lineage>
        <taxon>Bacteria</taxon>
        <taxon>Bacillati</taxon>
        <taxon>Cyanobacteriota</taxon>
        <taxon>Cyanophyceae</taxon>
        <taxon>Oscillatoriophycideae</taxon>
        <taxon>Oscillatoriales</taxon>
        <taxon>Microcoleaceae</taxon>
        <taxon>Okeania</taxon>
    </lineage>
</organism>
<dbReference type="EMBL" id="RCBY01000198">
    <property type="protein sequence ID" value="RQH29116.1"/>
    <property type="molecule type" value="Genomic_DNA"/>
</dbReference>
<reference evidence="1 2" key="1">
    <citation type="journal article" date="2018" name="ACS Chem. Biol.">
        <title>Ketoreductase domain dysfunction expands chemodiversity: malyngamide biosynthesis in the cyanobacterium Okeania hirsuta.</title>
        <authorList>
            <person name="Moss N.A."/>
            <person name="Leao T."/>
            <person name="Rankin M."/>
            <person name="McCullough T.M."/>
            <person name="Qu P."/>
            <person name="Korobeynikov A."/>
            <person name="Smith J.L."/>
            <person name="Gerwick L."/>
            <person name="Gerwick W.H."/>
        </authorList>
    </citation>
    <scope>NUCLEOTIDE SEQUENCE [LARGE SCALE GENOMIC DNA]</scope>
    <source>
        <strain evidence="1 2">PAB10Feb10-1</strain>
    </source>
</reference>
<gene>
    <name evidence="1" type="ORF">D5R40_25015</name>
</gene>
<name>A0A3N6NH92_9CYAN</name>
<evidence type="ECO:0000313" key="1">
    <source>
        <dbReference type="EMBL" id="RQH29116.1"/>
    </source>
</evidence>
<dbReference type="Gene3D" id="3.40.190.10">
    <property type="entry name" value="Periplasmic binding protein-like II"/>
    <property type="match status" value="1"/>
</dbReference>
<keyword evidence="2" id="KW-1185">Reference proteome</keyword>
<comment type="caution">
    <text evidence="1">The sequence shown here is derived from an EMBL/GenBank/DDBJ whole genome shotgun (WGS) entry which is preliminary data.</text>
</comment>
<sequence>MPQQNDSNIYAFGLPMSIDASDSYVIFEQILEANNLQIVDKQGKLQVDKPAIRQKIIEILDWYTSFIKMDMCHLMQLIG</sequence>